<dbReference type="Pfam" id="PF00172">
    <property type="entry name" value="Zn_clus"/>
    <property type="match status" value="1"/>
</dbReference>
<keyword evidence="7" id="KW-0804">Transcription</keyword>
<evidence type="ECO:0000259" key="12">
    <source>
        <dbReference type="PROSITE" id="PS50048"/>
    </source>
</evidence>
<dbReference type="SMART" id="SM00906">
    <property type="entry name" value="Fungal_trans"/>
    <property type="match status" value="1"/>
</dbReference>
<keyword evidence="14" id="KW-1185">Reference proteome</keyword>
<name>A0A7J6J0A3_COLFN</name>
<dbReference type="PANTHER" id="PTHR47424">
    <property type="entry name" value="REGULATORY PROTEIN GAL4"/>
    <property type="match status" value="1"/>
</dbReference>
<dbReference type="InParanoid" id="A0A7J6J0A3"/>
<dbReference type="GO" id="GO:0000978">
    <property type="term" value="F:RNA polymerase II cis-regulatory region sequence-specific DNA binding"/>
    <property type="evidence" value="ECO:0007669"/>
    <property type="project" value="TreeGrafter"/>
</dbReference>
<feature type="domain" description="Zn(2)-C6 fungal-type" evidence="12">
    <location>
        <begin position="11"/>
        <end position="41"/>
    </location>
</feature>
<protein>
    <submittedName>
        <fullName evidence="13">Regulatory protein GAL4</fullName>
    </submittedName>
</protein>
<keyword evidence="2" id="KW-0479">Metal-binding</keyword>
<dbReference type="GO" id="GO:0000435">
    <property type="term" value="P:positive regulation of transcription from RNA polymerase II promoter by galactose"/>
    <property type="evidence" value="ECO:0007669"/>
    <property type="project" value="TreeGrafter"/>
</dbReference>
<evidence type="ECO:0000256" key="5">
    <source>
        <dbReference type="ARBA" id="ARBA00023125"/>
    </source>
</evidence>
<dbReference type="EMBL" id="ANPB02000005">
    <property type="protein sequence ID" value="KAF4482335.1"/>
    <property type="molecule type" value="Genomic_DNA"/>
</dbReference>
<dbReference type="CDD" id="cd12148">
    <property type="entry name" value="fungal_TF_MHR"/>
    <property type="match status" value="1"/>
</dbReference>
<keyword evidence="4" id="KW-0805">Transcription regulation</keyword>
<evidence type="ECO:0000313" key="14">
    <source>
        <dbReference type="Proteomes" id="UP000011096"/>
    </source>
</evidence>
<accession>A0A7J6J0A3</accession>
<dbReference type="InterPro" id="IPR007219">
    <property type="entry name" value="XnlR_reg_dom"/>
</dbReference>
<evidence type="ECO:0000256" key="2">
    <source>
        <dbReference type="ARBA" id="ARBA00022723"/>
    </source>
</evidence>
<dbReference type="Pfam" id="PF03902">
    <property type="entry name" value="Gal4_dimer"/>
    <property type="match status" value="1"/>
</dbReference>
<dbReference type="GO" id="GO:0000981">
    <property type="term" value="F:DNA-binding transcription factor activity, RNA polymerase II-specific"/>
    <property type="evidence" value="ECO:0007669"/>
    <property type="project" value="InterPro"/>
</dbReference>
<dbReference type="PROSITE" id="PS00463">
    <property type="entry name" value="ZN2_CY6_FUNGAL_1"/>
    <property type="match status" value="1"/>
</dbReference>
<dbReference type="Pfam" id="PF04082">
    <property type="entry name" value="Fungal_trans"/>
    <property type="match status" value="1"/>
</dbReference>
<evidence type="ECO:0000313" key="13">
    <source>
        <dbReference type="EMBL" id="KAF4482335.1"/>
    </source>
</evidence>
<keyword evidence="6" id="KW-0010">Activator</keyword>
<keyword evidence="11" id="KW-0472">Membrane</keyword>
<dbReference type="InterPro" id="IPR005600">
    <property type="entry name" value="Gal4_dimer_dom"/>
</dbReference>
<dbReference type="FunCoup" id="A0A7J6J0A3">
    <property type="interactions" value="806"/>
</dbReference>
<dbReference type="GO" id="GO:0008270">
    <property type="term" value="F:zinc ion binding"/>
    <property type="evidence" value="ECO:0007669"/>
    <property type="project" value="InterPro"/>
</dbReference>
<evidence type="ECO:0000256" key="3">
    <source>
        <dbReference type="ARBA" id="ARBA00022833"/>
    </source>
</evidence>
<feature type="transmembrane region" description="Helical" evidence="11">
    <location>
        <begin position="538"/>
        <end position="559"/>
    </location>
</feature>
<comment type="subcellular location">
    <subcellularLocation>
        <location evidence="1">Nucleus</location>
    </subcellularLocation>
</comment>
<organism evidence="13 14">
    <name type="scientific">Colletotrichum fructicola (strain Nara gc5)</name>
    <name type="common">Anthracnose fungus</name>
    <name type="synonym">Colletotrichum gloeosporioides (strain Nara gc5)</name>
    <dbReference type="NCBI Taxonomy" id="1213859"/>
    <lineage>
        <taxon>Eukaryota</taxon>
        <taxon>Fungi</taxon>
        <taxon>Dikarya</taxon>
        <taxon>Ascomycota</taxon>
        <taxon>Pezizomycotina</taxon>
        <taxon>Sordariomycetes</taxon>
        <taxon>Hypocreomycetidae</taxon>
        <taxon>Glomerellales</taxon>
        <taxon>Glomerellaceae</taxon>
        <taxon>Colletotrichum</taxon>
        <taxon>Colletotrichum gloeosporioides species complex</taxon>
    </lineage>
</organism>
<evidence type="ECO:0000256" key="10">
    <source>
        <dbReference type="SAM" id="MobiDB-lite"/>
    </source>
</evidence>
<keyword evidence="3" id="KW-0862">Zinc</keyword>
<dbReference type="CDD" id="cd14654">
    <property type="entry name" value="ZIP_Gal4"/>
    <property type="match status" value="1"/>
</dbReference>
<feature type="compositionally biased region" description="Polar residues" evidence="10">
    <location>
        <begin position="101"/>
        <end position="110"/>
    </location>
</feature>
<dbReference type="CDD" id="cd00067">
    <property type="entry name" value="GAL4"/>
    <property type="match status" value="1"/>
</dbReference>
<dbReference type="InterPro" id="IPR051127">
    <property type="entry name" value="Fungal_SecMet_Regulators"/>
</dbReference>
<dbReference type="Gene3D" id="1.20.5.170">
    <property type="match status" value="1"/>
</dbReference>
<evidence type="ECO:0000256" key="9">
    <source>
        <dbReference type="ARBA" id="ARBA00023277"/>
    </source>
</evidence>
<evidence type="ECO:0000256" key="11">
    <source>
        <dbReference type="SAM" id="Phobius"/>
    </source>
</evidence>
<evidence type="ECO:0000256" key="1">
    <source>
        <dbReference type="ARBA" id="ARBA00004123"/>
    </source>
</evidence>
<dbReference type="InterPro" id="IPR036864">
    <property type="entry name" value="Zn2-C6_fun-type_DNA-bd_sf"/>
</dbReference>
<feature type="region of interest" description="Disordered" evidence="10">
    <location>
        <begin position="85"/>
        <end position="122"/>
    </location>
</feature>
<evidence type="ECO:0000256" key="8">
    <source>
        <dbReference type="ARBA" id="ARBA00023242"/>
    </source>
</evidence>
<dbReference type="PROSITE" id="PS50048">
    <property type="entry name" value="ZN2_CY6_FUNGAL_2"/>
    <property type="match status" value="1"/>
</dbReference>
<evidence type="ECO:0000256" key="6">
    <source>
        <dbReference type="ARBA" id="ARBA00023159"/>
    </source>
</evidence>
<reference evidence="13 14" key="2">
    <citation type="submission" date="2020-04" db="EMBL/GenBank/DDBJ databases">
        <title>Genome sequencing and assembly of multiple isolates from the Colletotrichum gloeosporioides species complex.</title>
        <authorList>
            <person name="Gan P."/>
            <person name="Shirasu K."/>
        </authorList>
    </citation>
    <scope>NUCLEOTIDE SEQUENCE [LARGE SCALE GENOMIC DNA]</scope>
    <source>
        <strain evidence="13 14">Nara gc5</strain>
    </source>
</reference>
<dbReference type="SMART" id="SM00066">
    <property type="entry name" value="GAL4"/>
    <property type="match status" value="1"/>
</dbReference>
<dbReference type="RefSeq" id="XP_031881739.1">
    <property type="nucleotide sequence ID" value="XM_032021095.1"/>
</dbReference>
<keyword evidence="5" id="KW-0238">DNA-binding</keyword>
<dbReference type="GO" id="GO:0005634">
    <property type="term" value="C:nucleus"/>
    <property type="evidence" value="ECO:0007669"/>
    <property type="project" value="UniProtKB-SubCell"/>
</dbReference>
<proteinExistence type="predicted"/>
<dbReference type="FunFam" id="4.10.240.10:FF:000009">
    <property type="entry name" value="C6 transcription factor (Gal4)"/>
    <property type="match status" value="1"/>
</dbReference>
<dbReference type="AlphaFoldDB" id="A0A7J6J0A3"/>
<dbReference type="InterPro" id="IPR001138">
    <property type="entry name" value="Zn2Cys6_DnaBD"/>
</dbReference>
<dbReference type="GeneID" id="43605301"/>
<sequence length="649" mass="72970">MSESRSLPGLACDYCRVKKLKCSKEKPRCDACIQNAKSCHYSGRTQRSPLTRAYLTSVESRLASLEHVFKQMLPDVDIDRALSADSRRREAPEPPAPHSPLPNTTTSSGDGNAMTEAMPDESDGFDWQEDINALADGMASLSVEPRGAGYLGSTAGVFFLRSLLALTGHTKPLLENTPRADERFSAVAASSQLSEVIASRQVIDRLIESYFSIYHRAYPFVHEPTFRAQLHEVIPRPQRRSWLMLLHTILALGAWCFDDPQGELDDDLYHHALSFGEDESLFESANLEFVQALVLLSNLSQKRNKPNTGSNFLGLATRMSLSLGLHRELPGWRINKLQREMRRRVWWGLYIFDSGASTTFGRPILLPDTEAMDVRPVLNIHDVSLTSRTTELPVEVDEPTLYSGLKMQSHLHVHSNFISNRLLSSSGISPESALSMDATLSKWSESLPAYFHLDYDGPSAGPFFLFTKSRLWWRFWNLKIILFRPLVLQQAVSKSRGNTQITFSSSDERCRSVAVHAASASIASIDHYTKHGDITRLVTWYSIFFLFHASLVVALVMIVDPESPDAPQWQVHLDTVRHIFRHVFAKDQLAARCAAILDEILMPGYFTGSDDLPTVDPDSWSMNFSTWPAEPTDDFFSFLGWPGPENLEM</sequence>
<keyword evidence="11" id="KW-0812">Transmembrane</keyword>
<keyword evidence="9" id="KW-0119">Carbohydrate metabolism</keyword>
<dbReference type="Proteomes" id="UP000011096">
    <property type="component" value="Unassembled WGS sequence"/>
</dbReference>
<dbReference type="OrthoDB" id="3364175at2759"/>
<reference evidence="13 14" key="1">
    <citation type="submission" date="2012-08" db="EMBL/GenBank/DDBJ databases">
        <authorList>
            <person name="Gan P.H.P."/>
            <person name="Ikeda K."/>
            <person name="Irieda H."/>
            <person name="Narusaka M."/>
            <person name="O'Connell R.J."/>
            <person name="Narusaka Y."/>
            <person name="Takano Y."/>
            <person name="Kubo Y."/>
            <person name="Shirasu K."/>
        </authorList>
    </citation>
    <scope>NUCLEOTIDE SEQUENCE [LARGE SCALE GENOMIC DNA]</scope>
    <source>
        <strain evidence="13 14">Nara gc5</strain>
    </source>
</reference>
<gene>
    <name evidence="13" type="primary">GAL4-4</name>
    <name evidence="13" type="ORF">CGGC5_v010068</name>
</gene>
<keyword evidence="11" id="KW-1133">Transmembrane helix</keyword>
<dbReference type="SUPFAM" id="SSF57701">
    <property type="entry name" value="Zn2/Cys6 DNA-binding domain"/>
    <property type="match status" value="1"/>
</dbReference>
<dbReference type="Gene3D" id="4.10.240.10">
    <property type="entry name" value="Zn(2)-C6 fungal-type DNA-binding domain"/>
    <property type="match status" value="1"/>
</dbReference>
<evidence type="ECO:0000256" key="7">
    <source>
        <dbReference type="ARBA" id="ARBA00023163"/>
    </source>
</evidence>
<comment type="caution">
    <text evidence="13">The sequence shown here is derived from an EMBL/GenBank/DDBJ whole genome shotgun (WGS) entry which is preliminary data.</text>
</comment>
<evidence type="ECO:0000256" key="4">
    <source>
        <dbReference type="ARBA" id="ARBA00023015"/>
    </source>
</evidence>
<dbReference type="PANTHER" id="PTHR47424:SF2">
    <property type="entry name" value="TRANSCRIPTION FACTOR DOMAIN-CONTAINING PROTEIN-RELATED"/>
    <property type="match status" value="1"/>
</dbReference>
<dbReference type="GO" id="GO:0006351">
    <property type="term" value="P:DNA-templated transcription"/>
    <property type="evidence" value="ECO:0007669"/>
    <property type="project" value="InterPro"/>
</dbReference>
<keyword evidence="8" id="KW-0539">Nucleus</keyword>